<evidence type="ECO:0000256" key="7">
    <source>
        <dbReference type="ARBA" id="ARBA00022927"/>
    </source>
</evidence>
<evidence type="ECO:0000256" key="4">
    <source>
        <dbReference type="ARBA" id="ARBA00022448"/>
    </source>
</evidence>
<dbReference type="GO" id="GO:0009306">
    <property type="term" value="P:protein secretion"/>
    <property type="evidence" value="ECO:0007669"/>
    <property type="project" value="UniProtKB-UniRule"/>
</dbReference>
<evidence type="ECO:0000256" key="10">
    <source>
        <dbReference type="ARBA" id="ARBA00023136"/>
    </source>
</evidence>
<comment type="subcellular location">
    <subcellularLocation>
        <location evidence="1 11">Cell membrane</location>
        <topology evidence="1 11">Multi-pass membrane protein</topology>
    </subcellularLocation>
</comment>
<keyword evidence="16" id="KW-1185">Reference proteome</keyword>
<dbReference type="Proteomes" id="UP000254603">
    <property type="component" value="Unassembled WGS sequence"/>
</dbReference>
<evidence type="ECO:0000313" key="16">
    <source>
        <dbReference type="Proteomes" id="UP000594903"/>
    </source>
</evidence>
<keyword evidence="6 11" id="KW-0812">Transmembrane</keyword>
<feature type="region of interest" description="Disordered" evidence="12">
    <location>
        <begin position="103"/>
        <end position="158"/>
    </location>
</feature>
<dbReference type="Pfam" id="PF03840">
    <property type="entry name" value="SecG"/>
    <property type="match status" value="1"/>
</dbReference>
<dbReference type="GO" id="GO:0065002">
    <property type="term" value="P:intracellular protein transmembrane transport"/>
    <property type="evidence" value="ECO:0007669"/>
    <property type="project" value="TreeGrafter"/>
</dbReference>
<comment type="similarity">
    <text evidence="2 11">Belongs to the SecG family.</text>
</comment>
<dbReference type="PANTHER" id="PTHR34182">
    <property type="entry name" value="PROTEIN-EXPORT MEMBRANE PROTEIN SECG"/>
    <property type="match status" value="1"/>
</dbReference>
<feature type="transmembrane region" description="Helical" evidence="11">
    <location>
        <begin position="38"/>
        <end position="56"/>
    </location>
</feature>
<evidence type="ECO:0000256" key="1">
    <source>
        <dbReference type="ARBA" id="ARBA00004651"/>
    </source>
</evidence>
<name>A0A378XDS9_9BURK</name>
<comment type="caution">
    <text evidence="11">Lacks conserved residue(s) required for the propagation of feature annotation.</text>
</comment>
<evidence type="ECO:0000313" key="13">
    <source>
        <dbReference type="EMBL" id="QPT40588.1"/>
    </source>
</evidence>
<keyword evidence="10 11" id="KW-0472">Membrane</keyword>
<sequence>MPSFLFPVLIVVQVVAAFAVIVLVMLQQGKGADMGSAFGGGSAGSVFGSAGAANFFSRMTKWAAVVFFATTLALAYIGSKSFTTTTSSGPEAGLMEQFNEVPVIPGAGDSVPSSPSVEDSSMPAAPTAPSDEAEADAAVPSLGTPEEAPAAEETPAAQ</sequence>
<evidence type="ECO:0000313" key="15">
    <source>
        <dbReference type="Proteomes" id="UP000254603"/>
    </source>
</evidence>
<evidence type="ECO:0000256" key="3">
    <source>
        <dbReference type="ARBA" id="ARBA00017876"/>
    </source>
</evidence>
<proteinExistence type="inferred from homology"/>
<reference evidence="14 15" key="1">
    <citation type="submission" date="2018-06" db="EMBL/GenBank/DDBJ databases">
        <authorList>
            <consortium name="Pathogen Informatics"/>
            <person name="Doyle S."/>
        </authorList>
    </citation>
    <scope>NUCLEOTIDE SEQUENCE [LARGE SCALE GENOMIC DNA]</scope>
    <source>
        <strain evidence="14 15">NCTC11997</strain>
    </source>
</reference>
<keyword evidence="7 11" id="KW-0653">Protein transport</keyword>
<feature type="compositionally biased region" description="Low complexity" evidence="12">
    <location>
        <begin position="144"/>
        <end position="158"/>
    </location>
</feature>
<dbReference type="PRINTS" id="PR01651">
    <property type="entry name" value="SECGEXPORT"/>
</dbReference>
<evidence type="ECO:0000256" key="9">
    <source>
        <dbReference type="ARBA" id="ARBA00023010"/>
    </source>
</evidence>
<accession>A0A378XDS9</accession>
<feature type="transmembrane region" description="Helical" evidence="11">
    <location>
        <begin position="62"/>
        <end position="79"/>
    </location>
</feature>
<keyword evidence="4 11" id="KW-0813">Transport</keyword>
<gene>
    <name evidence="14" type="primary">secG</name>
    <name evidence="13" type="ORF">I6G29_03100</name>
    <name evidence="14" type="ORF">NCTC11997_00670</name>
</gene>
<evidence type="ECO:0000256" key="2">
    <source>
        <dbReference type="ARBA" id="ARBA00008445"/>
    </source>
</evidence>
<dbReference type="InterPro" id="IPR004692">
    <property type="entry name" value="SecG"/>
</dbReference>
<evidence type="ECO:0000256" key="12">
    <source>
        <dbReference type="SAM" id="MobiDB-lite"/>
    </source>
</evidence>
<dbReference type="AlphaFoldDB" id="A0A378XDS9"/>
<dbReference type="EMBL" id="CP065725">
    <property type="protein sequence ID" value="QPT40588.1"/>
    <property type="molecule type" value="Genomic_DNA"/>
</dbReference>
<feature type="compositionally biased region" description="Low complexity" evidence="12">
    <location>
        <begin position="109"/>
        <end position="121"/>
    </location>
</feature>
<organism evidence="14 15">
    <name type="scientific">Oligella ureolytica</name>
    <dbReference type="NCBI Taxonomy" id="90244"/>
    <lineage>
        <taxon>Bacteria</taxon>
        <taxon>Pseudomonadati</taxon>
        <taxon>Pseudomonadota</taxon>
        <taxon>Betaproteobacteria</taxon>
        <taxon>Burkholderiales</taxon>
        <taxon>Alcaligenaceae</taxon>
        <taxon>Oligella</taxon>
    </lineage>
</organism>
<keyword evidence="5 11" id="KW-1003">Cell membrane</keyword>
<dbReference type="RefSeq" id="WP_018574729.1">
    <property type="nucleotide sequence ID" value="NZ_CP065725.1"/>
</dbReference>
<dbReference type="GO" id="GO:0005886">
    <property type="term" value="C:plasma membrane"/>
    <property type="evidence" value="ECO:0007669"/>
    <property type="project" value="UniProtKB-SubCell"/>
</dbReference>
<comment type="function">
    <text evidence="11">Involved in protein export. Participates in an early event of protein translocation.</text>
</comment>
<dbReference type="EMBL" id="UGSB01000001">
    <property type="protein sequence ID" value="SUA51571.1"/>
    <property type="molecule type" value="Genomic_DNA"/>
</dbReference>
<dbReference type="Proteomes" id="UP000594903">
    <property type="component" value="Chromosome"/>
</dbReference>
<dbReference type="GO" id="GO:0043952">
    <property type="term" value="P:protein transport by the Sec complex"/>
    <property type="evidence" value="ECO:0007669"/>
    <property type="project" value="TreeGrafter"/>
</dbReference>
<dbReference type="GO" id="GO:0015450">
    <property type="term" value="F:protein-transporting ATPase activity"/>
    <property type="evidence" value="ECO:0007669"/>
    <property type="project" value="UniProtKB-UniRule"/>
</dbReference>
<evidence type="ECO:0000256" key="11">
    <source>
        <dbReference type="RuleBase" id="RU365087"/>
    </source>
</evidence>
<evidence type="ECO:0000313" key="14">
    <source>
        <dbReference type="EMBL" id="SUA51571.1"/>
    </source>
</evidence>
<evidence type="ECO:0000256" key="8">
    <source>
        <dbReference type="ARBA" id="ARBA00022989"/>
    </source>
</evidence>
<keyword evidence="9 11" id="KW-0811">Translocation</keyword>
<protein>
    <recommendedName>
        <fullName evidence="3 11">Protein-export membrane protein SecG</fullName>
    </recommendedName>
</protein>
<dbReference type="STRING" id="1122619.GCA_000373745_01555"/>
<feature type="transmembrane region" description="Helical" evidence="11">
    <location>
        <begin position="6"/>
        <end position="26"/>
    </location>
</feature>
<evidence type="ECO:0000256" key="6">
    <source>
        <dbReference type="ARBA" id="ARBA00022692"/>
    </source>
</evidence>
<reference evidence="13 16" key="2">
    <citation type="submission" date="2020-12" db="EMBL/GenBank/DDBJ databases">
        <title>FDA dAtabase for Regulatory Grade micrObial Sequences (FDA-ARGOS): Supporting development and validation of Infectious Disease Dx tests.</title>
        <authorList>
            <person name="Sproer C."/>
            <person name="Gronow S."/>
            <person name="Severitt S."/>
            <person name="Schroder I."/>
            <person name="Tallon L."/>
            <person name="Sadzewicz L."/>
            <person name="Zhao X."/>
            <person name="Boylan J."/>
            <person name="Ott S."/>
            <person name="Bowen H."/>
            <person name="Vavikolanu K."/>
            <person name="Mehta A."/>
            <person name="Aluvathingal J."/>
            <person name="Nadendla S."/>
            <person name="Lowell S."/>
            <person name="Myers T."/>
            <person name="Yan Y."/>
            <person name="Sichtig H."/>
        </authorList>
    </citation>
    <scope>NUCLEOTIDE SEQUENCE [LARGE SCALE GENOMIC DNA]</scope>
    <source>
        <strain evidence="13 16">FDAARGOS_872</strain>
    </source>
</reference>
<keyword evidence="8 11" id="KW-1133">Transmembrane helix</keyword>
<dbReference type="PANTHER" id="PTHR34182:SF1">
    <property type="entry name" value="PROTEIN-EXPORT MEMBRANE PROTEIN SECG"/>
    <property type="match status" value="1"/>
</dbReference>
<dbReference type="NCBIfam" id="TIGR00810">
    <property type="entry name" value="secG"/>
    <property type="match status" value="1"/>
</dbReference>
<evidence type="ECO:0000256" key="5">
    <source>
        <dbReference type="ARBA" id="ARBA00022475"/>
    </source>
</evidence>